<evidence type="ECO:0000256" key="2">
    <source>
        <dbReference type="ARBA" id="ARBA00004286"/>
    </source>
</evidence>
<comment type="similarity">
    <text evidence="3 8">Belongs to the histone H4 family.</text>
</comment>
<dbReference type="PRINTS" id="PR00623">
    <property type="entry name" value="HISTONEH4"/>
</dbReference>
<protein>
    <recommendedName>
        <fullName evidence="8">Histone H4</fullName>
    </recommendedName>
</protein>
<evidence type="ECO:0000256" key="3">
    <source>
        <dbReference type="ARBA" id="ARBA00006564"/>
    </source>
</evidence>
<keyword evidence="10" id="KW-1185">Reference proteome</keyword>
<evidence type="ECO:0000256" key="6">
    <source>
        <dbReference type="ARBA" id="ARBA00023242"/>
    </source>
</evidence>
<evidence type="ECO:0000256" key="7">
    <source>
        <dbReference type="ARBA" id="ARBA00023269"/>
    </source>
</evidence>
<proteinExistence type="inferred from homology"/>
<gene>
    <name evidence="9" type="ORF">PHJA_000404000</name>
</gene>
<dbReference type="InterPro" id="IPR009072">
    <property type="entry name" value="Histone-fold"/>
</dbReference>
<dbReference type="Proteomes" id="UP000653305">
    <property type="component" value="Unassembled WGS sequence"/>
</dbReference>
<dbReference type="GO" id="GO:0030527">
    <property type="term" value="F:structural constituent of chromatin"/>
    <property type="evidence" value="ECO:0007669"/>
    <property type="project" value="InterPro"/>
</dbReference>
<keyword evidence="7 8" id="KW-0544">Nucleosome core</keyword>
<evidence type="ECO:0000256" key="4">
    <source>
        <dbReference type="ARBA" id="ARBA00022454"/>
    </source>
</evidence>
<dbReference type="PANTHER" id="PTHR10484">
    <property type="entry name" value="HISTONE H4"/>
    <property type="match status" value="1"/>
</dbReference>
<dbReference type="EMBL" id="BMAC01000048">
    <property type="protein sequence ID" value="GFP82609.1"/>
    <property type="molecule type" value="Genomic_DNA"/>
</dbReference>
<evidence type="ECO:0000256" key="8">
    <source>
        <dbReference type="RuleBase" id="RU000528"/>
    </source>
</evidence>
<comment type="subunit">
    <text evidence="8">The nucleosome is a histone octamer containing two molecules each of H2A, H2B, H3 and H4 assembled in one H3-H4 heterotetramer and two H2A-H2B heterodimers. The octamer wraps approximately 147 bp of DNA.</text>
</comment>
<dbReference type="GO" id="GO:0046982">
    <property type="term" value="F:protein heterodimerization activity"/>
    <property type="evidence" value="ECO:0007669"/>
    <property type="project" value="InterPro"/>
</dbReference>
<comment type="subcellular location">
    <subcellularLocation>
        <location evidence="2">Chromosome</location>
    </subcellularLocation>
    <subcellularLocation>
        <location evidence="1">Nucleus</location>
    </subcellularLocation>
</comment>
<dbReference type="GO" id="GO:0003677">
    <property type="term" value="F:DNA binding"/>
    <property type="evidence" value="ECO:0007669"/>
    <property type="project" value="UniProtKB-KW"/>
</dbReference>
<accession>A0A830BBL1</accession>
<keyword evidence="5 8" id="KW-0238">DNA-binding</keyword>
<evidence type="ECO:0000256" key="1">
    <source>
        <dbReference type="ARBA" id="ARBA00004123"/>
    </source>
</evidence>
<keyword evidence="6 8" id="KW-0539">Nucleus</keyword>
<evidence type="ECO:0000313" key="10">
    <source>
        <dbReference type="Proteomes" id="UP000653305"/>
    </source>
</evidence>
<comment type="caution">
    <text evidence="9">The sequence shown here is derived from an EMBL/GenBank/DDBJ whole genome shotgun (WGS) entry which is preliminary data.</text>
</comment>
<dbReference type="InterPro" id="IPR001951">
    <property type="entry name" value="Histone_H4"/>
</dbReference>
<evidence type="ECO:0000256" key="5">
    <source>
        <dbReference type="ARBA" id="ARBA00023125"/>
    </source>
</evidence>
<name>A0A830BBL1_9LAMI</name>
<dbReference type="AlphaFoldDB" id="A0A830BBL1"/>
<comment type="function">
    <text evidence="8">Core component of nucleosome. Nucleosomes wrap and compact DNA into chromatin, limiting DNA accessibility to the cellular machineries which require DNA as a template. Histones thereby play a central role in transcription regulation, DNA repair, DNA replication and chromosomal stability. DNA accessibility is regulated via a complex set of post-translational modifications of histones, also called histone code, and nucleosome remodeling.</text>
</comment>
<reference evidence="9" key="1">
    <citation type="submission" date="2020-07" db="EMBL/GenBank/DDBJ databases">
        <title>Ethylene signaling mediates host invasion by parasitic plants.</title>
        <authorList>
            <person name="Yoshida S."/>
        </authorList>
    </citation>
    <scope>NUCLEOTIDE SEQUENCE</scope>
    <source>
        <strain evidence="9">Okayama</strain>
    </source>
</reference>
<organism evidence="9 10">
    <name type="scientific">Phtheirospermum japonicum</name>
    <dbReference type="NCBI Taxonomy" id="374723"/>
    <lineage>
        <taxon>Eukaryota</taxon>
        <taxon>Viridiplantae</taxon>
        <taxon>Streptophyta</taxon>
        <taxon>Embryophyta</taxon>
        <taxon>Tracheophyta</taxon>
        <taxon>Spermatophyta</taxon>
        <taxon>Magnoliopsida</taxon>
        <taxon>eudicotyledons</taxon>
        <taxon>Gunneridae</taxon>
        <taxon>Pentapetalae</taxon>
        <taxon>asterids</taxon>
        <taxon>lamiids</taxon>
        <taxon>Lamiales</taxon>
        <taxon>Orobanchaceae</taxon>
        <taxon>Orobanchaceae incertae sedis</taxon>
        <taxon>Phtheirospermum</taxon>
    </lineage>
</organism>
<keyword evidence="4 8" id="KW-0158">Chromosome</keyword>
<evidence type="ECO:0000313" key="9">
    <source>
        <dbReference type="EMBL" id="GFP82609.1"/>
    </source>
</evidence>
<dbReference type="SMART" id="SM00417">
    <property type="entry name" value="H4"/>
    <property type="match status" value="1"/>
</dbReference>
<dbReference type="GO" id="GO:0000786">
    <property type="term" value="C:nucleosome"/>
    <property type="evidence" value="ECO:0007669"/>
    <property type="project" value="UniProtKB-KW"/>
</dbReference>
<sequence>MSSRGKVGKGLGKGRPVIRHLAHIDHVKRINELIYEETRGILKIFLENFIHDTVTYIEHANHHRHGHCLRFEEAGPQSVWFQQLRT</sequence>
<dbReference type="GO" id="GO:0005634">
    <property type="term" value="C:nucleus"/>
    <property type="evidence" value="ECO:0007669"/>
    <property type="project" value="UniProtKB-SubCell"/>
</dbReference>
<dbReference type="Gene3D" id="1.10.20.10">
    <property type="entry name" value="Histone, subunit A"/>
    <property type="match status" value="1"/>
</dbReference>